<reference evidence="2" key="1">
    <citation type="submission" date="2023-05" db="EMBL/GenBank/DDBJ databases">
        <title>Nepenthes gracilis genome sequencing.</title>
        <authorList>
            <person name="Fukushima K."/>
        </authorList>
    </citation>
    <scope>NUCLEOTIDE SEQUENCE</scope>
    <source>
        <strain evidence="2">SING2019-196</strain>
    </source>
</reference>
<evidence type="ECO:0000313" key="3">
    <source>
        <dbReference type="Proteomes" id="UP001279734"/>
    </source>
</evidence>
<comment type="caution">
    <text evidence="2">The sequence shown here is derived from an EMBL/GenBank/DDBJ whole genome shotgun (WGS) entry which is preliminary data.</text>
</comment>
<proteinExistence type="predicted"/>
<gene>
    <name evidence="2" type="ORF">Nepgr_002675</name>
</gene>
<feature type="compositionally biased region" description="Low complexity" evidence="1">
    <location>
        <begin position="441"/>
        <end position="456"/>
    </location>
</feature>
<accession>A0AAD3P6N5</accession>
<feature type="region of interest" description="Disordered" evidence="1">
    <location>
        <begin position="421"/>
        <end position="458"/>
    </location>
</feature>
<name>A0AAD3P6N5_NEPGR</name>
<feature type="compositionally biased region" description="Polar residues" evidence="1">
    <location>
        <begin position="425"/>
        <end position="440"/>
    </location>
</feature>
<evidence type="ECO:0000256" key="1">
    <source>
        <dbReference type="SAM" id="MobiDB-lite"/>
    </source>
</evidence>
<dbReference type="EMBL" id="BSYO01000002">
    <property type="protein sequence ID" value="GMH00836.1"/>
    <property type="molecule type" value="Genomic_DNA"/>
</dbReference>
<dbReference type="AlphaFoldDB" id="A0AAD3P6N5"/>
<protein>
    <submittedName>
        <fullName evidence="2">Uncharacterized protein</fullName>
    </submittedName>
</protein>
<organism evidence="2 3">
    <name type="scientific">Nepenthes gracilis</name>
    <name type="common">Slender pitcher plant</name>
    <dbReference type="NCBI Taxonomy" id="150966"/>
    <lineage>
        <taxon>Eukaryota</taxon>
        <taxon>Viridiplantae</taxon>
        <taxon>Streptophyta</taxon>
        <taxon>Embryophyta</taxon>
        <taxon>Tracheophyta</taxon>
        <taxon>Spermatophyta</taxon>
        <taxon>Magnoliopsida</taxon>
        <taxon>eudicotyledons</taxon>
        <taxon>Gunneridae</taxon>
        <taxon>Pentapetalae</taxon>
        <taxon>Caryophyllales</taxon>
        <taxon>Nepenthaceae</taxon>
        <taxon>Nepenthes</taxon>
    </lineage>
</organism>
<evidence type="ECO:0000313" key="2">
    <source>
        <dbReference type="EMBL" id="GMH00836.1"/>
    </source>
</evidence>
<feature type="compositionally biased region" description="Basic residues" evidence="1">
    <location>
        <begin position="512"/>
        <end position="521"/>
    </location>
</feature>
<sequence>MDLPQKASNPISLHFKVWKIGPIHPLVFANLSFVTVLSLEGIHVRIDDKATVVGLGPEASFDVAANALAAALDLLLIPDAAQATLAPASGVNSSGEIPPIPKSSSAEVVLTKGTNDASIGDVAPISMNVHAADDKSNVILRQAAENLSCQTVAIGQDHTTDADSLDLVVDNQMVSQLLDDKVVESHEDPVLKEHEVLQIASCSRVAPVSSLMVGSTMDSSISSAVVLADVDKLCQLVSVTDQLKPEIELLYGSVLQPPSLKLAAEVCMLVSPVLPEHIVRDCELQCNIASPVRRDAICLRAVVSSEDASIDLRGSSSSGEYVSSFHDLQEEDQDMDVPYVDDVVSKMAKIEARTAFKEVSPHSASDVSSSSSFPNFLSLFPVNFVAPGASLTSVSFPSFLMPVVVSSLAMAYPSPVVMHLHDSSPRSTSTAIATSNHPPDSSSTPQQQGHTPQQTGKNGLHQLRAHNSAKEKTGIPITAADFCCSSAASSGLQQKTNRHKCQPPMTANYQKISRRTAPRHQ</sequence>
<feature type="region of interest" description="Disordered" evidence="1">
    <location>
        <begin position="488"/>
        <end position="521"/>
    </location>
</feature>
<dbReference type="Proteomes" id="UP001279734">
    <property type="component" value="Unassembled WGS sequence"/>
</dbReference>
<keyword evidence="3" id="KW-1185">Reference proteome</keyword>